<dbReference type="Gene3D" id="3.40.20.10">
    <property type="entry name" value="Severin"/>
    <property type="match status" value="1"/>
</dbReference>
<dbReference type="CDD" id="cd11282">
    <property type="entry name" value="ADF_coactosin_like"/>
    <property type="match status" value="1"/>
</dbReference>
<evidence type="ECO:0000313" key="2">
    <source>
        <dbReference type="EMBL" id="KAF2111515.1"/>
    </source>
</evidence>
<gene>
    <name evidence="2" type="ORF">BDV96DRAFT_184825</name>
</gene>
<protein>
    <recommendedName>
        <fullName evidence="4">ADF-H domain-containing protein</fullName>
    </recommendedName>
</protein>
<dbReference type="OrthoDB" id="74412at2759"/>
<feature type="compositionally biased region" description="Low complexity" evidence="1">
    <location>
        <begin position="910"/>
        <end position="919"/>
    </location>
</feature>
<feature type="compositionally biased region" description="Basic and acidic residues" evidence="1">
    <location>
        <begin position="396"/>
        <end position="421"/>
    </location>
</feature>
<feature type="compositionally biased region" description="Acidic residues" evidence="1">
    <location>
        <begin position="540"/>
        <end position="549"/>
    </location>
</feature>
<name>A0A6A5YWL9_9PLEO</name>
<proteinExistence type="predicted"/>
<evidence type="ECO:0000313" key="3">
    <source>
        <dbReference type="Proteomes" id="UP000799770"/>
    </source>
</evidence>
<feature type="region of interest" description="Disordered" evidence="1">
    <location>
        <begin position="388"/>
        <end position="634"/>
    </location>
</feature>
<feature type="compositionally biased region" description="Basic and acidic residues" evidence="1">
    <location>
        <begin position="332"/>
        <end position="343"/>
    </location>
</feature>
<keyword evidence="3" id="KW-1185">Reference proteome</keyword>
<reference evidence="2" key="1">
    <citation type="journal article" date="2020" name="Stud. Mycol.">
        <title>101 Dothideomycetes genomes: a test case for predicting lifestyles and emergence of pathogens.</title>
        <authorList>
            <person name="Haridas S."/>
            <person name="Albert R."/>
            <person name="Binder M."/>
            <person name="Bloem J."/>
            <person name="Labutti K."/>
            <person name="Salamov A."/>
            <person name="Andreopoulos B."/>
            <person name="Baker S."/>
            <person name="Barry K."/>
            <person name="Bills G."/>
            <person name="Bluhm B."/>
            <person name="Cannon C."/>
            <person name="Castanera R."/>
            <person name="Culley D."/>
            <person name="Daum C."/>
            <person name="Ezra D."/>
            <person name="Gonzalez J."/>
            <person name="Henrissat B."/>
            <person name="Kuo A."/>
            <person name="Liang C."/>
            <person name="Lipzen A."/>
            <person name="Lutzoni F."/>
            <person name="Magnuson J."/>
            <person name="Mondo S."/>
            <person name="Nolan M."/>
            <person name="Ohm R."/>
            <person name="Pangilinan J."/>
            <person name="Park H.-J."/>
            <person name="Ramirez L."/>
            <person name="Alfaro M."/>
            <person name="Sun H."/>
            <person name="Tritt A."/>
            <person name="Yoshinaga Y."/>
            <person name="Zwiers L.-H."/>
            <person name="Turgeon B."/>
            <person name="Goodwin S."/>
            <person name="Spatafora J."/>
            <person name="Crous P."/>
            <person name="Grigoriev I."/>
        </authorList>
    </citation>
    <scope>NUCLEOTIDE SEQUENCE</scope>
    <source>
        <strain evidence="2">CBS 627.86</strain>
    </source>
</reference>
<feature type="compositionally biased region" description="Basic and acidic residues" evidence="1">
    <location>
        <begin position="940"/>
        <end position="957"/>
    </location>
</feature>
<sequence length="1110" mass="121366">MSLNGLDDAKVTEAYQGALAEAGGWFLLKYASRDAVELLTRGTGGPAEARGAVAQYEEKSPLYGFLLYRRRKVIIKYIPEGTSRLLQARVAVHFTAVTEKFTPHDTTISIASADELSDTALISACSLHTAAPSSCSSSGSSRRHKLDEITEDAEEGQGTVDDTTAVARPKTAASSIPTIVEPPIVNAPVVPAPASSVPELSTPAAHPKRTSALVSVQTVDELNTALAQSPAETPSEEKPDFTATDYRESLKNYDLLFEHGPDPRMSSQTARPALSDLYAEIYAQYNKPKVKLGPRPRPSMESKRPHTSGTGAQNVARPVSSLPPGMRTANRKTMEPKRPKSRDTSVVPSIAFPPPPPIPAIPEVHYTSHMNPPKSPASVRSLPYTLSHKAPAVTPEKQRLMKALELRKKQMKARKEKEVKNVDAASEDTTSGAEIAHNSRSSLLDIPSSDPAPEEPTATVKSEDVPAKTLPPDNVIPSSNDEIKSEDVKPVLSTEDSVAELMSSQSETDDQHSAASACSPTSAQTQGSSAAPSTRPSSISEDDNVNDSQDEPKADAEGSEQGPIEDEKDSVESTPTVVPDKESSASSSDATALPTQTPTFTSDDALLRRNKRESMVFMPPSDEDDVRSRRRSKRESRIFFPVTEASQFDDVSNRRTKRESMIFAGANVQQQFEAKEKRRAMADPIQIHLSAENSEAEYLSDDSFMEELQSATFEQAKPISVSKSPITPVFPSGRKGSVGSAMTVPERSMSQQFSPGRLSPDVKARKSSGPWLSHANTDTVVTAKKINVSSGISQRIKALAEKSNRDSTASPPPHSTQPPVYNVQQSPKKPESVQVTARIVRDGRVQKPTLTMPTDSTPLELHHSPIIIDHQKSTRPSTSSRLSPTKVEPTSPRPPSSSHSREQSLNALPRSSSESSWRSFGRRLSESRPPPRSQSTHSFESADEKREDKKEKKDSRTSKLFKRMSQMSSISRKNQGMSTISAEEEYHMAPLPSLREPPPAVQVGDLNVQFPDTLLWKRRWVEIDGSGNLVLSLSKSNEQSKGITKRYHLSEFRMPYAPDQDRQELPNSVVLDFIDGRTLQCACETYVAQVQVLQILREAHDAWLAYGQFQ</sequence>
<feature type="compositionally biased region" description="Polar residues" evidence="1">
    <location>
        <begin position="427"/>
        <end position="442"/>
    </location>
</feature>
<feature type="compositionally biased region" description="Polar residues" evidence="1">
    <location>
        <begin position="848"/>
        <end position="857"/>
    </location>
</feature>
<feature type="compositionally biased region" description="Polar residues" evidence="1">
    <location>
        <begin position="817"/>
        <end position="827"/>
    </location>
</feature>
<feature type="region of interest" description="Disordered" evidence="1">
    <location>
        <begin position="288"/>
        <end position="354"/>
    </location>
</feature>
<organism evidence="2 3">
    <name type="scientific">Lophiotrema nucula</name>
    <dbReference type="NCBI Taxonomy" id="690887"/>
    <lineage>
        <taxon>Eukaryota</taxon>
        <taxon>Fungi</taxon>
        <taxon>Dikarya</taxon>
        <taxon>Ascomycota</taxon>
        <taxon>Pezizomycotina</taxon>
        <taxon>Dothideomycetes</taxon>
        <taxon>Pleosporomycetidae</taxon>
        <taxon>Pleosporales</taxon>
        <taxon>Lophiotremataceae</taxon>
        <taxon>Lophiotrema</taxon>
    </lineage>
</organism>
<feature type="region of interest" description="Disordered" evidence="1">
    <location>
        <begin position="130"/>
        <end position="160"/>
    </location>
</feature>
<feature type="compositionally biased region" description="Polar residues" evidence="1">
    <location>
        <begin position="965"/>
        <end position="975"/>
    </location>
</feature>
<dbReference type="SUPFAM" id="SSF55753">
    <property type="entry name" value="Actin depolymerizing proteins"/>
    <property type="match status" value="1"/>
</dbReference>
<feature type="compositionally biased region" description="Polar residues" evidence="1">
    <location>
        <begin position="513"/>
        <end position="539"/>
    </location>
</feature>
<dbReference type="Proteomes" id="UP000799770">
    <property type="component" value="Unassembled WGS sequence"/>
</dbReference>
<feature type="region of interest" description="Disordered" evidence="1">
    <location>
        <begin position="723"/>
        <end position="777"/>
    </location>
</feature>
<feature type="compositionally biased region" description="Low complexity" evidence="1">
    <location>
        <begin position="874"/>
        <end position="885"/>
    </location>
</feature>
<evidence type="ECO:0000256" key="1">
    <source>
        <dbReference type="SAM" id="MobiDB-lite"/>
    </source>
</evidence>
<feature type="region of interest" description="Disordered" evidence="1">
    <location>
        <begin position="794"/>
        <end position="975"/>
    </location>
</feature>
<accession>A0A6A5YWL9</accession>
<dbReference type="EMBL" id="ML977334">
    <property type="protein sequence ID" value="KAF2111515.1"/>
    <property type="molecule type" value="Genomic_DNA"/>
</dbReference>
<evidence type="ECO:0008006" key="4">
    <source>
        <dbReference type="Google" id="ProtNLM"/>
    </source>
</evidence>
<dbReference type="InterPro" id="IPR029006">
    <property type="entry name" value="ADF-H/Gelsolin-like_dom_sf"/>
</dbReference>
<feature type="compositionally biased region" description="Polar residues" evidence="1">
    <location>
        <begin position="584"/>
        <end position="602"/>
    </location>
</feature>
<dbReference type="AlphaFoldDB" id="A0A6A5YWL9"/>